<reference evidence="6" key="1">
    <citation type="journal article" date="2020" name="bioRxiv">
        <title>Comparative genomics of Chlamydomonas.</title>
        <authorList>
            <person name="Craig R.J."/>
            <person name="Hasan A.R."/>
            <person name="Ness R.W."/>
            <person name="Keightley P.D."/>
        </authorList>
    </citation>
    <scope>NUCLEOTIDE SEQUENCE</scope>
    <source>
        <strain evidence="6">SAG 7.73</strain>
    </source>
</reference>
<evidence type="ECO:0000256" key="4">
    <source>
        <dbReference type="ARBA" id="ARBA00022737"/>
    </source>
</evidence>
<dbReference type="SUPFAM" id="SSF52047">
    <property type="entry name" value="RNI-like"/>
    <property type="match status" value="1"/>
</dbReference>
<dbReference type="InterPro" id="IPR027038">
    <property type="entry name" value="RanGap"/>
</dbReference>
<dbReference type="Gene3D" id="3.80.10.10">
    <property type="entry name" value="Ribonuclease Inhibitor"/>
    <property type="match status" value="3"/>
</dbReference>
<dbReference type="GO" id="GO:0005096">
    <property type="term" value="F:GTPase activator activity"/>
    <property type="evidence" value="ECO:0007669"/>
    <property type="project" value="UniProtKB-KW"/>
</dbReference>
<dbReference type="GO" id="GO:0005930">
    <property type="term" value="C:axoneme"/>
    <property type="evidence" value="ECO:0007669"/>
    <property type="project" value="UniProtKB-SubCell"/>
</dbReference>
<dbReference type="SMART" id="SM00368">
    <property type="entry name" value="LRR_RI"/>
    <property type="match status" value="7"/>
</dbReference>
<dbReference type="Pfam" id="PF13516">
    <property type="entry name" value="LRR_6"/>
    <property type="match status" value="2"/>
</dbReference>
<dbReference type="PANTHER" id="PTHR24113:SF12">
    <property type="entry name" value="RAN GTPASE-ACTIVATING PROTEIN 1"/>
    <property type="match status" value="1"/>
</dbReference>
<dbReference type="GO" id="GO:0048471">
    <property type="term" value="C:perinuclear region of cytoplasm"/>
    <property type="evidence" value="ECO:0007669"/>
    <property type="project" value="TreeGrafter"/>
</dbReference>
<evidence type="ECO:0000313" key="7">
    <source>
        <dbReference type="Proteomes" id="UP000650467"/>
    </source>
</evidence>
<dbReference type="InterPro" id="IPR001611">
    <property type="entry name" value="Leu-rich_rpt"/>
</dbReference>
<proteinExistence type="predicted"/>
<dbReference type="InterPro" id="IPR032675">
    <property type="entry name" value="LRR_dom_sf"/>
</dbReference>
<dbReference type="GO" id="GO:0031267">
    <property type="term" value="F:small GTPase binding"/>
    <property type="evidence" value="ECO:0007669"/>
    <property type="project" value="TreeGrafter"/>
</dbReference>
<evidence type="ECO:0000256" key="3">
    <source>
        <dbReference type="ARBA" id="ARBA00022614"/>
    </source>
</evidence>
<keyword evidence="2" id="KW-0343">GTPase activation</keyword>
<keyword evidence="7" id="KW-1185">Reference proteome</keyword>
<dbReference type="GO" id="GO:0005829">
    <property type="term" value="C:cytosol"/>
    <property type="evidence" value="ECO:0007669"/>
    <property type="project" value="TreeGrafter"/>
</dbReference>
<dbReference type="PANTHER" id="PTHR24113">
    <property type="entry name" value="RAN GTPASE-ACTIVATING PROTEIN 1"/>
    <property type="match status" value="1"/>
</dbReference>
<protein>
    <submittedName>
        <fullName evidence="6">Uncharacterized protein</fullName>
    </submittedName>
</protein>
<evidence type="ECO:0000256" key="5">
    <source>
        <dbReference type="SAM" id="MobiDB-lite"/>
    </source>
</evidence>
<dbReference type="Proteomes" id="UP000650467">
    <property type="component" value="Unassembled WGS sequence"/>
</dbReference>
<accession>A0A835WEQ0</accession>
<comment type="caution">
    <text evidence="6">The sequence shown here is derived from an EMBL/GenBank/DDBJ whole genome shotgun (WGS) entry which is preliminary data.</text>
</comment>
<evidence type="ECO:0000256" key="2">
    <source>
        <dbReference type="ARBA" id="ARBA00022468"/>
    </source>
</evidence>
<feature type="compositionally biased region" description="Low complexity" evidence="5">
    <location>
        <begin position="581"/>
        <end position="595"/>
    </location>
</feature>
<sequence>MPVAAADPTKREISGFFLSQEKFRSHCDALASPACGTVSLRLFHNEPQHTAAVLQALRDNTSVTALDVFELDPASASTLASLLSSNPRLSSLTIHHSHGAEAITRLAAGLAANTGLTQLHFSQLDARGVAALAGAIAAWATASNGAARLQHLRLDKSLLNAEAAAALSAALGSQAAALARLEVVESDVGGEAAAALLGSPGWAELTAALTDLDLSSCHLGPQAGELLGRFLAAPGCRLAALALSNNRMLGPGGAAALAAGLTANASLRRLDLAGCGVTAPGVAALAAALRPQAPGGDAAPLQQLCLNNNAAGAEGLLALLCAMSPFPQPQPQAADQHAGLLLPCGLRTLQLDSNHIRGADLAEAMGVAAPPKILSPAAAAVHQQAAVLAAAAREARAAALAAASADGGEAEAAPSGRRLVHVTGPLEQLSLAGNAVYDAGTAALAAALGGAPSLESLDLRENGISDAGVAALLPLVGGGAGADGRRMLSGASRRGSAGGAGVGCAGTAAGGLQGLLLDGNRIHNAGGQALLEAVTAAPALWRFSAEANKLTDPALRLSLTQLSQLRAARHSQLVVLGRHYSSSSSSSSGEDPDGQGQNGRRGSGGGGADSARRGSGGGGGGGGGGGSHRHSMEEEHQPQQQQNGGGGGNMAGAAHMDLDGPQGDSRFHPHQHKHRLEEERAGGGSSSSGDERSGDEWRPSVGGRNVAARAGLEGGPHDVHVSAGCQAAAAAAMLAATAAVGDGAACHRAGPTPMDVAGSGNGHGSGNGCDSTPTGAVRRHLHAMAVGSPRVPCGGGGGLGGGCGGAHPMAIDSQPCMPSSAGCGGGGGGGRPPSVGGASSHDSLFGSYDPPSHMEAHGFRSGGMAAGTPPRGAAAGAGGRFGSSGGAAGMMATSPPPAMCYVTAMTGVGGAGSVGVSKQAGGGGGGAASGHDFKSTPQQILPACRRPRYKPLTPEQQRMFEDF</sequence>
<feature type="region of interest" description="Disordered" evidence="5">
    <location>
        <begin position="578"/>
        <end position="702"/>
    </location>
</feature>
<feature type="region of interest" description="Disordered" evidence="5">
    <location>
        <begin position="822"/>
        <end position="879"/>
    </location>
</feature>
<name>A0A835WEQ0_CHLIN</name>
<feature type="compositionally biased region" description="Gly residues" evidence="5">
    <location>
        <begin position="596"/>
        <end position="626"/>
    </location>
</feature>
<dbReference type="OrthoDB" id="120976at2759"/>
<feature type="region of interest" description="Disordered" evidence="5">
    <location>
        <begin position="918"/>
        <end position="939"/>
    </location>
</feature>
<evidence type="ECO:0000256" key="1">
    <source>
        <dbReference type="ARBA" id="ARBA00004430"/>
    </source>
</evidence>
<gene>
    <name evidence="6" type="ORF">HXX76_000374</name>
</gene>
<keyword evidence="4" id="KW-0677">Repeat</keyword>
<feature type="compositionally biased region" description="Gly residues" evidence="5">
    <location>
        <begin position="822"/>
        <end position="831"/>
    </location>
</feature>
<dbReference type="GO" id="GO:0005634">
    <property type="term" value="C:nucleus"/>
    <property type="evidence" value="ECO:0007669"/>
    <property type="project" value="TreeGrafter"/>
</dbReference>
<dbReference type="EMBL" id="JAEHOC010000001">
    <property type="protein sequence ID" value="KAG2445770.1"/>
    <property type="molecule type" value="Genomic_DNA"/>
</dbReference>
<keyword evidence="3" id="KW-0433">Leucine-rich repeat</keyword>
<dbReference type="GO" id="GO:0006913">
    <property type="term" value="P:nucleocytoplasmic transport"/>
    <property type="evidence" value="ECO:0007669"/>
    <property type="project" value="TreeGrafter"/>
</dbReference>
<comment type="subcellular location">
    <subcellularLocation>
        <location evidence="1">Cytoplasm</location>
        <location evidence="1">Cytoskeleton</location>
        <location evidence="1">Cilium axoneme</location>
    </subcellularLocation>
</comment>
<feature type="compositionally biased region" description="Basic and acidic residues" evidence="5">
    <location>
        <begin position="689"/>
        <end position="698"/>
    </location>
</feature>
<dbReference type="AlphaFoldDB" id="A0A835WEQ0"/>
<organism evidence="6 7">
    <name type="scientific">Chlamydomonas incerta</name>
    <dbReference type="NCBI Taxonomy" id="51695"/>
    <lineage>
        <taxon>Eukaryota</taxon>
        <taxon>Viridiplantae</taxon>
        <taxon>Chlorophyta</taxon>
        <taxon>core chlorophytes</taxon>
        <taxon>Chlorophyceae</taxon>
        <taxon>CS clade</taxon>
        <taxon>Chlamydomonadales</taxon>
        <taxon>Chlamydomonadaceae</taxon>
        <taxon>Chlamydomonas</taxon>
    </lineage>
</organism>
<evidence type="ECO:0000313" key="6">
    <source>
        <dbReference type="EMBL" id="KAG2445770.1"/>
    </source>
</evidence>